<evidence type="ECO:0000256" key="7">
    <source>
        <dbReference type="RuleBase" id="RU363032"/>
    </source>
</evidence>
<feature type="domain" description="ABC transmembrane type-1" evidence="8">
    <location>
        <begin position="83"/>
        <end position="279"/>
    </location>
</feature>
<dbReference type="PROSITE" id="PS50928">
    <property type="entry name" value="ABC_TM1"/>
    <property type="match status" value="1"/>
</dbReference>
<dbReference type="Gene3D" id="1.10.3720.10">
    <property type="entry name" value="MetI-like"/>
    <property type="match status" value="1"/>
</dbReference>
<keyword evidence="4 7" id="KW-0812">Transmembrane</keyword>
<feature type="transmembrane region" description="Helical" evidence="7">
    <location>
        <begin position="20"/>
        <end position="40"/>
    </location>
</feature>
<organism evidence="9 10">
    <name type="scientific">Candidatus Onthenecus intestinigallinarum</name>
    <dbReference type="NCBI Taxonomy" id="2840875"/>
    <lineage>
        <taxon>Bacteria</taxon>
        <taxon>Bacillati</taxon>
        <taxon>Bacillota</taxon>
        <taxon>Clostridia</taxon>
        <taxon>Eubacteriales</taxon>
        <taxon>Candidatus Onthenecus</taxon>
    </lineage>
</organism>
<feature type="transmembrane region" description="Helical" evidence="7">
    <location>
        <begin position="190"/>
        <end position="214"/>
    </location>
</feature>
<dbReference type="EMBL" id="DVFJ01000023">
    <property type="protein sequence ID" value="HIQ71936.1"/>
    <property type="molecule type" value="Genomic_DNA"/>
</dbReference>
<evidence type="ECO:0000256" key="3">
    <source>
        <dbReference type="ARBA" id="ARBA00022475"/>
    </source>
</evidence>
<comment type="similarity">
    <text evidence="7">Belongs to the binding-protein-dependent transport system permease family.</text>
</comment>
<sequence>MIKTKRRASHIRQTRADRIFQAVIVALGVVLMILVAYPLYFTVIASFSKPEDVLMGRVILWPRNISFESYKMVVAERDIWMGYGNTILYTVLGTAVNMVLTTMMAYPLSCRETPWRAPLTFIASFTMLFSGGLIPTYLLVRQLGLYDTIWAMILPTGITTYNMLVMKSFFQSSIPIELKEAAHLDGCNDLRTLLLVVLPLSGPILAVMVLFYTVAHWNEYFNALIYLRNRSLMPLQVILREILLQNQELAAGDGTGLYERMMAAETMKYAIIIIASVPVICLYPLVQRHFVKGVMVGAIKG</sequence>
<evidence type="ECO:0000313" key="10">
    <source>
        <dbReference type="Proteomes" id="UP000886887"/>
    </source>
</evidence>
<keyword evidence="2 7" id="KW-0813">Transport</keyword>
<accession>A0A9D0Z9Y2</accession>
<evidence type="ECO:0000256" key="1">
    <source>
        <dbReference type="ARBA" id="ARBA00004651"/>
    </source>
</evidence>
<feature type="transmembrane region" description="Helical" evidence="7">
    <location>
        <begin position="87"/>
        <end position="106"/>
    </location>
</feature>
<comment type="caution">
    <text evidence="9">The sequence shown here is derived from an EMBL/GenBank/DDBJ whole genome shotgun (WGS) entry which is preliminary data.</text>
</comment>
<feature type="transmembrane region" description="Helical" evidence="7">
    <location>
        <begin position="267"/>
        <end position="286"/>
    </location>
</feature>
<dbReference type="PANTHER" id="PTHR43744">
    <property type="entry name" value="ABC TRANSPORTER PERMEASE PROTEIN MG189-RELATED-RELATED"/>
    <property type="match status" value="1"/>
</dbReference>
<protein>
    <submittedName>
        <fullName evidence="9">Carbohydrate ABC transporter permease</fullName>
    </submittedName>
</protein>
<evidence type="ECO:0000256" key="4">
    <source>
        <dbReference type="ARBA" id="ARBA00022692"/>
    </source>
</evidence>
<dbReference type="GO" id="GO:0055085">
    <property type="term" value="P:transmembrane transport"/>
    <property type="evidence" value="ECO:0007669"/>
    <property type="project" value="InterPro"/>
</dbReference>
<reference evidence="9" key="1">
    <citation type="submission" date="2020-10" db="EMBL/GenBank/DDBJ databases">
        <authorList>
            <person name="Gilroy R."/>
        </authorList>
    </citation>
    <scope>NUCLEOTIDE SEQUENCE</scope>
    <source>
        <strain evidence="9">ChiSxjej2B14-6234</strain>
    </source>
</reference>
<dbReference type="AlphaFoldDB" id="A0A9D0Z9Y2"/>
<evidence type="ECO:0000256" key="5">
    <source>
        <dbReference type="ARBA" id="ARBA00022989"/>
    </source>
</evidence>
<dbReference type="InterPro" id="IPR000515">
    <property type="entry name" value="MetI-like"/>
</dbReference>
<dbReference type="Proteomes" id="UP000886887">
    <property type="component" value="Unassembled WGS sequence"/>
</dbReference>
<proteinExistence type="inferred from homology"/>
<dbReference type="CDD" id="cd06261">
    <property type="entry name" value="TM_PBP2"/>
    <property type="match status" value="1"/>
</dbReference>
<dbReference type="GO" id="GO:0005886">
    <property type="term" value="C:plasma membrane"/>
    <property type="evidence" value="ECO:0007669"/>
    <property type="project" value="UniProtKB-SubCell"/>
</dbReference>
<dbReference type="Pfam" id="PF00528">
    <property type="entry name" value="BPD_transp_1"/>
    <property type="match status" value="1"/>
</dbReference>
<evidence type="ECO:0000256" key="2">
    <source>
        <dbReference type="ARBA" id="ARBA00022448"/>
    </source>
</evidence>
<dbReference type="InterPro" id="IPR035906">
    <property type="entry name" value="MetI-like_sf"/>
</dbReference>
<keyword evidence="3" id="KW-1003">Cell membrane</keyword>
<dbReference type="PANTHER" id="PTHR43744:SF9">
    <property type="entry name" value="POLYGALACTURONAN_RHAMNOGALACTURONAN TRANSPORT SYSTEM PERMEASE PROTEIN YTCP"/>
    <property type="match status" value="1"/>
</dbReference>
<name>A0A9D0Z9Y2_9FIRM</name>
<evidence type="ECO:0000259" key="8">
    <source>
        <dbReference type="PROSITE" id="PS50928"/>
    </source>
</evidence>
<keyword evidence="5 7" id="KW-1133">Transmembrane helix</keyword>
<feature type="transmembrane region" description="Helical" evidence="7">
    <location>
        <begin position="149"/>
        <end position="170"/>
    </location>
</feature>
<dbReference type="SUPFAM" id="SSF161098">
    <property type="entry name" value="MetI-like"/>
    <property type="match status" value="1"/>
</dbReference>
<comment type="subcellular location">
    <subcellularLocation>
        <location evidence="1 7">Cell membrane</location>
        <topology evidence="1 7">Multi-pass membrane protein</topology>
    </subcellularLocation>
</comment>
<evidence type="ECO:0000313" key="9">
    <source>
        <dbReference type="EMBL" id="HIQ71936.1"/>
    </source>
</evidence>
<reference evidence="9" key="2">
    <citation type="journal article" date="2021" name="PeerJ">
        <title>Extensive microbial diversity within the chicken gut microbiome revealed by metagenomics and culture.</title>
        <authorList>
            <person name="Gilroy R."/>
            <person name="Ravi A."/>
            <person name="Getino M."/>
            <person name="Pursley I."/>
            <person name="Horton D.L."/>
            <person name="Alikhan N.F."/>
            <person name="Baker D."/>
            <person name="Gharbi K."/>
            <person name="Hall N."/>
            <person name="Watson M."/>
            <person name="Adriaenssens E.M."/>
            <person name="Foster-Nyarko E."/>
            <person name="Jarju S."/>
            <person name="Secka A."/>
            <person name="Antonio M."/>
            <person name="Oren A."/>
            <person name="Chaudhuri R.R."/>
            <person name="La Ragione R."/>
            <person name="Hildebrand F."/>
            <person name="Pallen M.J."/>
        </authorList>
    </citation>
    <scope>NUCLEOTIDE SEQUENCE</scope>
    <source>
        <strain evidence="9">ChiSxjej2B14-6234</strain>
    </source>
</reference>
<keyword evidence="6 7" id="KW-0472">Membrane</keyword>
<evidence type="ECO:0000256" key="6">
    <source>
        <dbReference type="ARBA" id="ARBA00023136"/>
    </source>
</evidence>
<feature type="transmembrane region" description="Helical" evidence="7">
    <location>
        <begin position="118"/>
        <end position="137"/>
    </location>
</feature>
<gene>
    <name evidence="9" type="ORF">IAB73_07005</name>
</gene>